<dbReference type="RefSeq" id="WP_277443546.1">
    <property type="nucleotide sequence ID" value="NZ_JAKOAV010000011.1"/>
</dbReference>
<organism evidence="2 3">
    <name type="scientific">Pelotomaculum isophthalicicum JI</name>
    <dbReference type="NCBI Taxonomy" id="947010"/>
    <lineage>
        <taxon>Bacteria</taxon>
        <taxon>Bacillati</taxon>
        <taxon>Bacillota</taxon>
        <taxon>Clostridia</taxon>
        <taxon>Eubacteriales</taxon>
        <taxon>Desulfotomaculaceae</taxon>
        <taxon>Pelotomaculum</taxon>
    </lineage>
</organism>
<name>A0A9X4JTZ9_9FIRM</name>
<proteinExistence type="predicted"/>
<dbReference type="InterPro" id="IPR007159">
    <property type="entry name" value="SpoVT-AbrB_dom"/>
</dbReference>
<evidence type="ECO:0000313" key="3">
    <source>
        <dbReference type="Proteomes" id="UP001154312"/>
    </source>
</evidence>
<comment type="caution">
    <text evidence="2">The sequence shown here is derived from an EMBL/GenBank/DDBJ whole genome shotgun (WGS) entry which is preliminary data.</text>
</comment>
<dbReference type="InterPro" id="IPR037914">
    <property type="entry name" value="SpoVT-AbrB_sf"/>
</dbReference>
<keyword evidence="2" id="KW-0238">DNA-binding</keyword>
<dbReference type="AlphaFoldDB" id="A0A9X4JTZ9"/>
<gene>
    <name evidence="2" type="ORF">L7E55_07710</name>
</gene>
<protein>
    <submittedName>
        <fullName evidence="2">AbrB/MazE/SpoVT family DNA-binding domain-containing protein</fullName>
    </submittedName>
</protein>
<dbReference type="Gene3D" id="2.10.260.10">
    <property type="match status" value="1"/>
</dbReference>
<keyword evidence="3" id="KW-1185">Reference proteome</keyword>
<evidence type="ECO:0000259" key="1">
    <source>
        <dbReference type="SMART" id="SM00966"/>
    </source>
</evidence>
<reference evidence="2" key="1">
    <citation type="submission" date="2022-02" db="EMBL/GenBank/DDBJ databases">
        <authorList>
            <person name="Leng L."/>
        </authorList>
    </citation>
    <scope>NUCLEOTIDE SEQUENCE</scope>
    <source>
        <strain evidence="2">JI</strain>
    </source>
</reference>
<dbReference type="SUPFAM" id="SSF89447">
    <property type="entry name" value="AbrB/MazE/MraZ-like"/>
    <property type="match status" value="1"/>
</dbReference>
<feature type="domain" description="SpoVT-AbrB" evidence="1">
    <location>
        <begin position="11"/>
        <end position="54"/>
    </location>
</feature>
<sequence>MATNQPIVDNAKIMAKGQVTIPKDIRDMLKLAEGERVTFICQGDYAIVMNSAIYAMKTLQKEMQGKFEAVGINSDDNINDLVKEIRQEIEGR</sequence>
<accession>A0A9X4JTZ9</accession>
<dbReference type="EMBL" id="JAKOAV010000011">
    <property type="protein sequence ID" value="MDF9408245.1"/>
    <property type="molecule type" value="Genomic_DNA"/>
</dbReference>
<evidence type="ECO:0000313" key="2">
    <source>
        <dbReference type="EMBL" id="MDF9408245.1"/>
    </source>
</evidence>
<dbReference type="GO" id="GO:0003677">
    <property type="term" value="F:DNA binding"/>
    <property type="evidence" value="ECO:0007669"/>
    <property type="project" value="UniProtKB-KW"/>
</dbReference>
<dbReference type="NCBIfam" id="TIGR01439">
    <property type="entry name" value="lp_hng_hel_AbrB"/>
    <property type="match status" value="1"/>
</dbReference>
<dbReference type="SMART" id="SM00966">
    <property type="entry name" value="SpoVT_AbrB"/>
    <property type="match status" value="1"/>
</dbReference>
<dbReference type="Pfam" id="PF04014">
    <property type="entry name" value="MazE_antitoxin"/>
    <property type="match status" value="1"/>
</dbReference>
<dbReference type="Proteomes" id="UP001154312">
    <property type="component" value="Unassembled WGS sequence"/>
</dbReference>